<feature type="domain" description="Peptidase S11 D-alanyl-D-alanine carboxypeptidase A N-terminal" evidence="12">
    <location>
        <begin position="383"/>
        <end position="605"/>
    </location>
</feature>
<feature type="active site" description="Proton acceptor" evidence="7">
    <location>
        <position position="416"/>
    </location>
</feature>
<dbReference type="Pfam" id="PF00768">
    <property type="entry name" value="Peptidase_S11"/>
    <property type="match status" value="1"/>
</dbReference>
<dbReference type="GO" id="GO:0006508">
    <property type="term" value="P:proteolysis"/>
    <property type="evidence" value="ECO:0007669"/>
    <property type="project" value="InterPro"/>
</dbReference>
<feature type="binding site" evidence="8">
    <location>
        <position position="575"/>
    </location>
    <ligand>
        <name>substrate</name>
    </ligand>
</feature>
<keyword evidence="2" id="KW-0732">Signal</keyword>
<dbReference type="CDD" id="cd07341">
    <property type="entry name" value="M56_BlaR1_MecR1_like"/>
    <property type="match status" value="1"/>
</dbReference>
<dbReference type="InterPro" id="IPR052173">
    <property type="entry name" value="Beta-lactam_resp_regulator"/>
</dbReference>
<evidence type="ECO:0000256" key="5">
    <source>
        <dbReference type="ARBA" id="ARBA00022984"/>
    </source>
</evidence>
<dbReference type="Gene3D" id="3.40.710.10">
    <property type="entry name" value="DD-peptidase/beta-lactamase superfamily"/>
    <property type="match status" value="1"/>
</dbReference>
<evidence type="ECO:0000259" key="12">
    <source>
        <dbReference type="Pfam" id="PF00768"/>
    </source>
</evidence>
<gene>
    <name evidence="14" type="ORF">DI603_01835</name>
</gene>
<dbReference type="EMBL" id="QFOD01000001">
    <property type="protein sequence ID" value="PZP36725.1"/>
    <property type="molecule type" value="Genomic_DNA"/>
</dbReference>
<dbReference type="SUPFAM" id="SSF56601">
    <property type="entry name" value="beta-lactamase/transpeptidase-like"/>
    <property type="match status" value="1"/>
</dbReference>
<sequence length="623" mass="65946">MSAETWPLLARLLSDTLVALAWQFALLGGLVAGLLRLLRRQPASSRYALLGSALLCCALLGGWQLSKAWPAAAETDAGAAWQIVADDDGGSRTVRPSSAPAALSGAPSMPDDAGWRETLAAAWLLGAMVMSLRLLGGLVWLSRWRRQALVAPRAMQHRLDRIAQALGLRRGVMLRLLPEGSGPVTVGWWRPVVLMPAALLSGLPLPLLDALLAHELAHVRRWDYLANLLQRLVEALFFFHPVVWWLSSRLRAERELVADQLAAEVLASPRDLALALQALAEHDRVQPAALPSLVAAAQGGELLARVQALLRRPAAPGSSRAAMPVALMLALVLLTGPVLLALGLPAGADRAAGEPGSQAVPAATELRQGPPVAAPSTRLSDLRLASSQVLVSDADTGEVLWSRDAARPVPVASLSKLMTALLVVRSGQDLQQELTVSREELRGGTNGMPSLKPGQRLTREAALTLMLQASDNRAALLLARHYPGGSAAFADASDALARRLGLAQTKLHHPSGADDGNRSSAEDVARLLAAAAQEPLILRGIASARLQVRVDGRERESRSTHPLMGDADWPILMAKTGTSRAAGRCVALQMQAGGRRLSVVLLGAPDAAAREADLLSIRSALQA</sequence>
<dbReference type="InterPro" id="IPR018044">
    <property type="entry name" value="Peptidase_S11"/>
</dbReference>
<dbReference type="GO" id="GO:0071555">
    <property type="term" value="P:cell wall organization"/>
    <property type="evidence" value="ECO:0007669"/>
    <property type="project" value="UniProtKB-KW"/>
</dbReference>
<protein>
    <recommendedName>
        <fullName evidence="16">Peptidase M56 domain-containing protein</fullName>
    </recommendedName>
</protein>
<keyword evidence="11" id="KW-1133">Transmembrane helix</keyword>
<proteinExistence type="inferred from homology"/>
<dbReference type="GO" id="GO:0009252">
    <property type="term" value="P:peptidoglycan biosynthetic process"/>
    <property type="evidence" value="ECO:0007669"/>
    <property type="project" value="UniProtKB-KW"/>
</dbReference>
<evidence type="ECO:0000256" key="7">
    <source>
        <dbReference type="PIRSR" id="PIRSR618044-1"/>
    </source>
</evidence>
<evidence type="ECO:0000256" key="4">
    <source>
        <dbReference type="ARBA" id="ARBA00022960"/>
    </source>
</evidence>
<feature type="transmembrane region" description="Helical" evidence="11">
    <location>
        <begin position="47"/>
        <end position="65"/>
    </location>
</feature>
<accession>A0A2W5DXQ6</accession>
<feature type="region of interest" description="Disordered" evidence="10">
    <location>
        <begin position="351"/>
        <end position="375"/>
    </location>
</feature>
<feature type="active site" evidence="7">
    <location>
        <position position="470"/>
    </location>
</feature>
<evidence type="ECO:0008006" key="16">
    <source>
        <dbReference type="Google" id="ProtNLM"/>
    </source>
</evidence>
<dbReference type="GO" id="GO:0009002">
    <property type="term" value="F:serine-type D-Ala-D-Ala carboxypeptidase activity"/>
    <property type="evidence" value="ECO:0007669"/>
    <property type="project" value="InterPro"/>
</dbReference>
<dbReference type="Pfam" id="PF05569">
    <property type="entry name" value="Peptidase_M56"/>
    <property type="match status" value="1"/>
</dbReference>
<feature type="transmembrane region" description="Helical" evidence="11">
    <location>
        <begin position="321"/>
        <end position="344"/>
    </location>
</feature>
<feature type="active site" description="Acyl-ester intermediate" evidence="7">
    <location>
        <position position="413"/>
    </location>
</feature>
<feature type="compositionally biased region" description="Low complexity" evidence="10">
    <location>
        <begin position="96"/>
        <end position="109"/>
    </location>
</feature>
<dbReference type="GO" id="GO:0008360">
    <property type="term" value="P:regulation of cell shape"/>
    <property type="evidence" value="ECO:0007669"/>
    <property type="project" value="UniProtKB-KW"/>
</dbReference>
<feature type="region of interest" description="Disordered" evidence="10">
    <location>
        <begin position="88"/>
        <end position="109"/>
    </location>
</feature>
<feature type="transmembrane region" description="Helical" evidence="11">
    <location>
        <begin position="120"/>
        <end position="141"/>
    </location>
</feature>
<evidence type="ECO:0000256" key="9">
    <source>
        <dbReference type="RuleBase" id="RU004016"/>
    </source>
</evidence>
<keyword evidence="5" id="KW-0573">Peptidoglycan synthesis</keyword>
<keyword evidence="6" id="KW-0961">Cell wall biogenesis/degradation</keyword>
<feature type="domain" description="Peptidase M56" evidence="13">
    <location>
        <begin position="114"/>
        <end position="262"/>
    </location>
</feature>
<comment type="similarity">
    <text evidence="1 9">Belongs to the peptidase S11 family.</text>
</comment>
<dbReference type="PRINTS" id="PR00725">
    <property type="entry name" value="DADACBPTASE1"/>
</dbReference>
<dbReference type="InterPro" id="IPR001967">
    <property type="entry name" value="Peptidase_S11_N"/>
</dbReference>
<dbReference type="Proteomes" id="UP000249633">
    <property type="component" value="Unassembled WGS sequence"/>
</dbReference>
<evidence type="ECO:0000256" key="3">
    <source>
        <dbReference type="ARBA" id="ARBA00022801"/>
    </source>
</evidence>
<comment type="caution">
    <text evidence="14">The sequence shown here is derived from an EMBL/GenBank/DDBJ whole genome shotgun (WGS) entry which is preliminary data.</text>
</comment>
<dbReference type="PANTHER" id="PTHR34978">
    <property type="entry name" value="POSSIBLE SENSOR-TRANSDUCER PROTEIN BLAR"/>
    <property type="match status" value="1"/>
</dbReference>
<evidence type="ECO:0000256" key="10">
    <source>
        <dbReference type="SAM" id="MobiDB-lite"/>
    </source>
</evidence>
<feature type="transmembrane region" description="Helical" evidence="11">
    <location>
        <begin position="20"/>
        <end position="38"/>
    </location>
</feature>
<keyword evidence="11" id="KW-0472">Membrane</keyword>
<organism evidence="14 15">
    <name type="scientific">Roseateles depolymerans</name>
    <dbReference type="NCBI Taxonomy" id="76731"/>
    <lineage>
        <taxon>Bacteria</taxon>
        <taxon>Pseudomonadati</taxon>
        <taxon>Pseudomonadota</taxon>
        <taxon>Betaproteobacteria</taxon>
        <taxon>Burkholderiales</taxon>
        <taxon>Sphaerotilaceae</taxon>
        <taxon>Roseateles</taxon>
    </lineage>
</organism>
<dbReference type="AlphaFoldDB" id="A0A2W5DXQ6"/>
<reference evidence="14 15" key="1">
    <citation type="submission" date="2017-08" db="EMBL/GenBank/DDBJ databases">
        <title>Infants hospitalized years apart are colonized by the same room-sourced microbial strains.</title>
        <authorList>
            <person name="Brooks B."/>
            <person name="Olm M.R."/>
            <person name="Firek B.A."/>
            <person name="Baker R."/>
            <person name="Thomas B.C."/>
            <person name="Morowitz M.J."/>
            <person name="Banfield J.F."/>
        </authorList>
    </citation>
    <scope>NUCLEOTIDE SEQUENCE [LARGE SCALE GENOMIC DNA]</scope>
    <source>
        <strain evidence="14">S2_012_000_R2_81</strain>
    </source>
</reference>
<evidence type="ECO:0000256" key="8">
    <source>
        <dbReference type="PIRSR" id="PIRSR618044-2"/>
    </source>
</evidence>
<name>A0A2W5DXQ6_9BURK</name>
<keyword evidence="3" id="KW-0378">Hydrolase</keyword>
<evidence type="ECO:0000313" key="14">
    <source>
        <dbReference type="EMBL" id="PZP36725.1"/>
    </source>
</evidence>
<evidence type="ECO:0000256" key="6">
    <source>
        <dbReference type="ARBA" id="ARBA00023316"/>
    </source>
</evidence>
<evidence type="ECO:0000256" key="1">
    <source>
        <dbReference type="ARBA" id="ARBA00007164"/>
    </source>
</evidence>
<evidence type="ECO:0000256" key="11">
    <source>
        <dbReference type="SAM" id="Phobius"/>
    </source>
</evidence>
<evidence type="ECO:0000259" key="13">
    <source>
        <dbReference type="Pfam" id="PF05569"/>
    </source>
</evidence>
<dbReference type="InterPro" id="IPR012338">
    <property type="entry name" value="Beta-lactam/transpept-like"/>
</dbReference>
<evidence type="ECO:0000313" key="15">
    <source>
        <dbReference type="Proteomes" id="UP000249633"/>
    </source>
</evidence>
<dbReference type="PANTHER" id="PTHR34978:SF3">
    <property type="entry name" value="SLR0241 PROTEIN"/>
    <property type="match status" value="1"/>
</dbReference>
<dbReference type="InterPro" id="IPR008756">
    <property type="entry name" value="Peptidase_M56"/>
</dbReference>
<keyword evidence="4" id="KW-0133">Cell shape</keyword>
<evidence type="ECO:0000256" key="2">
    <source>
        <dbReference type="ARBA" id="ARBA00022729"/>
    </source>
</evidence>
<keyword evidence="11" id="KW-0812">Transmembrane</keyword>